<organism evidence="4 5">
    <name type="scientific">Massilia eurypsychrophila</name>
    <dbReference type="NCBI Taxonomy" id="1485217"/>
    <lineage>
        <taxon>Bacteria</taxon>
        <taxon>Pseudomonadati</taxon>
        <taxon>Pseudomonadota</taxon>
        <taxon>Betaproteobacteria</taxon>
        <taxon>Burkholderiales</taxon>
        <taxon>Oxalobacteraceae</taxon>
        <taxon>Telluria group</taxon>
        <taxon>Massilia</taxon>
    </lineage>
</organism>
<dbReference type="OrthoDB" id="8913042at2"/>
<reference evidence="4 5" key="1">
    <citation type="submission" date="2017-10" db="EMBL/GenBank/DDBJ databases">
        <title>Massilia psychrophilum sp. nov., a novel purple-pigmented bacterium isolated from Tianshan glacier, Xinjiang Municipality, China.</title>
        <authorList>
            <person name="Wang H."/>
        </authorList>
    </citation>
    <scope>NUCLEOTIDE SEQUENCE [LARGE SCALE GENOMIC DNA]</scope>
    <source>
        <strain evidence="4 5">JCM 30074</strain>
    </source>
</reference>
<dbReference type="InterPro" id="IPR006121">
    <property type="entry name" value="HMA_dom"/>
</dbReference>
<dbReference type="GO" id="GO:0046872">
    <property type="term" value="F:metal ion binding"/>
    <property type="evidence" value="ECO:0007669"/>
    <property type="project" value="InterPro"/>
</dbReference>
<keyword evidence="2" id="KW-0472">Membrane</keyword>
<proteinExistence type="predicted"/>
<comment type="caution">
    <text evidence="4">The sequence shown here is derived from an EMBL/GenBank/DDBJ whole genome shotgun (WGS) entry which is preliminary data.</text>
</comment>
<feature type="compositionally biased region" description="Polar residues" evidence="1">
    <location>
        <begin position="129"/>
        <end position="141"/>
    </location>
</feature>
<dbReference type="RefSeq" id="WP_099793898.1">
    <property type="nucleotide sequence ID" value="NZ_JBHLYV010000080.1"/>
</dbReference>
<dbReference type="CDD" id="cd00371">
    <property type="entry name" value="HMA"/>
    <property type="match status" value="1"/>
</dbReference>
<dbReference type="PROSITE" id="PS50846">
    <property type="entry name" value="HMA_2"/>
    <property type="match status" value="1"/>
</dbReference>
<dbReference type="EMBL" id="PDOC01000043">
    <property type="protein sequence ID" value="PIL42009.1"/>
    <property type="molecule type" value="Genomic_DNA"/>
</dbReference>
<sequence>MKTSVFEVHDMLSVLAVDEVEKRICGVPGVESATVNYAAGNATVRYDETLLEVADIKVIVHQRGHQPASESQPSNVSEHEPARKPAVVPTPKVAPVSASETEAATQKAPAGAAATAPEITVSGRDRQQGKATPNATPSATLSPPPKTSQVAPAVKASTALAAAPKPAPDANSSAPTAAENKPYSWKVNALSMTVTMSVAYTLCAIFDVLFPSFGLLAALAPGSPLPISSSPLAYLTGFALFTVAGFAFGALHGIAWKFWSKRLRG</sequence>
<evidence type="ECO:0000259" key="3">
    <source>
        <dbReference type="PROSITE" id="PS50846"/>
    </source>
</evidence>
<protein>
    <recommendedName>
        <fullName evidence="3">HMA domain-containing protein</fullName>
    </recommendedName>
</protein>
<feature type="compositionally biased region" description="Low complexity" evidence="1">
    <location>
        <begin position="84"/>
        <end position="116"/>
    </location>
</feature>
<dbReference type="InterPro" id="IPR036163">
    <property type="entry name" value="HMA_dom_sf"/>
</dbReference>
<feature type="transmembrane region" description="Helical" evidence="2">
    <location>
        <begin position="232"/>
        <end position="256"/>
    </location>
</feature>
<feature type="region of interest" description="Disordered" evidence="1">
    <location>
        <begin position="62"/>
        <end position="154"/>
    </location>
</feature>
<evidence type="ECO:0000313" key="4">
    <source>
        <dbReference type="EMBL" id="PIL42009.1"/>
    </source>
</evidence>
<dbReference type="Pfam" id="PF00403">
    <property type="entry name" value="HMA"/>
    <property type="match status" value="1"/>
</dbReference>
<evidence type="ECO:0000313" key="5">
    <source>
        <dbReference type="Proteomes" id="UP000230390"/>
    </source>
</evidence>
<evidence type="ECO:0000256" key="1">
    <source>
        <dbReference type="SAM" id="MobiDB-lite"/>
    </source>
</evidence>
<dbReference type="Gene3D" id="3.30.70.100">
    <property type="match status" value="1"/>
</dbReference>
<keyword evidence="2" id="KW-0812">Transmembrane</keyword>
<feature type="region of interest" description="Disordered" evidence="1">
    <location>
        <begin position="159"/>
        <end position="178"/>
    </location>
</feature>
<feature type="domain" description="HMA" evidence="3">
    <location>
        <begin position="2"/>
        <end position="68"/>
    </location>
</feature>
<keyword evidence="2" id="KW-1133">Transmembrane helix</keyword>
<feature type="compositionally biased region" description="Low complexity" evidence="1">
    <location>
        <begin position="159"/>
        <end position="175"/>
    </location>
</feature>
<dbReference type="SUPFAM" id="SSF55008">
    <property type="entry name" value="HMA, heavy metal-associated domain"/>
    <property type="match status" value="1"/>
</dbReference>
<evidence type="ECO:0000256" key="2">
    <source>
        <dbReference type="SAM" id="Phobius"/>
    </source>
</evidence>
<dbReference type="Proteomes" id="UP000230390">
    <property type="component" value="Unassembled WGS sequence"/>
</dbReference>
<dbReference type="AlphaFoldDB" id="A0A2G8T7P7"/>
<name>A0A2G8T7P7_9BURK</name>
<feature type="transmembrane region" description="Helical" evidence="2">
    <location>
        <begin position="198"/>
        <end position="220"/>
    </location>
</feature>
<accession>A0A2G8T7P7</accession>
<keyword evidence="5" id="KW-1185">Reference proteome</keyword>
<gene>
    <name evidence="4" type="ORF">CR105_26570</name>
</gene>